<organism evidence="5 6">
    <name type="scientific">Ornithinibacter aureus</name>
    <dbReference type="NCBI Taxonomy" id="622664"/>
    <lineage>
        <taxon>Bacteria</taxon>
        <taxon>Bacillati</taxon>
        <taxon>Actinomycetota</taxon>
        <taxon>Actinomycetes</taxon>
        <taxon>Micrococcales</taxon>
        <taxon>Intrasporangiaceae</taxon>
        <taxon>Ornithinibacter</taxon>
    </lineage>
</organism>
<feature type="domain" description="HTH arsR-type" evidence="4">
    <location>
        <begin position="28"/>
        <end position="118"/>
    </location>
</feature>
<dbReference type="CDD" id="cd00090">
    <property type="entry name" value="HTH_ARSR"/>
    <property type="match status" value="1"/>
</dbReference>
<keyword evidence="6" id="KW-1185">Reference proteome</keyword>
<keyword evidence="2" id="KW-0238">DNA-binding</keyword>
<evidence type="ECO:0000259" key="4">
    <source>
        <dbReference type="PROSITE" id="PS50987"/>
    </source>
</evidence>
<dbReference type="SMART" id="SM00418">
    <property type="entry name" value="HTH_ARSR"/>
    <property type="match status" value="1"/>
</dbReference>
<gene>
    <name evidence="5" type="ORF">GCM10023153_10670</name>
</gene>
<accession>A0ABP8JKB6</accession>
<proteinExistence type="predicted"/>
<dbReference type="InterPro" id="IPR001845">
    <property type="entry name" value="HTH_ArsR_DNA-bd_dom"/>
</dbReference>
<dbReference type="PANTHER" id="PTHR33154">
    <property type="entry name" value="TRANSCRIPTIONAL REGULATOR, ARSR FAMILY"/>
    <property type="match status" value="1"/>
</dbReference>
<evidence type="ECO:0000256" key="3">
    <source>
        <dbReference type="ARBA" id="ARBA00023163"/>
    </source>
</evidence>
<keyword evidence="3" id="KW-0804">Transcription</keyword>
<comment type="caution">
    <text evidence="5">The sequence shown here is derived from an EMBL/GenBank/DDBJ whole genome shotgun (WGS) entry which is preliminary data.</text>
</comment>
<dbReference type="PRINTS" id="PR00778">
    <property type="entry name" value="HTHARSR"/>
</dbReference>
<reference evidence="6" key="1">
    <citation type="journal article" date="2019" name="Int. J. Syst. Evol. Microbiol.">
        <title>The Global Catalogue of Microorganisms (GCM) 10K type strain sequencing project: providing services to taxonomists for standard genome sequencing and annotation.</title>
        <authorList>
            <consortium name="The Broad Institute Genomics Platform"/>
            <consortium name="The Broad Institute Genome Sequencing Center for Infectious Disease"/>
            <person name="Wu L."/>
            <person name="Ma J."/>
        </authorList>
    </citation>
    <scope>NUCLEOTIDE SEQUENCE [LARGE SCALE GENOMIC DNA]</scope>
    <source>
        <strain evidence="6">JCM 17738</strain>
    </source>
</reference>
<dbReference type="SUPFAM" id="SSF46785">
    <property type="entry name" value="Winged helix' DNA-binding domain"/>
    <property type="match status" value="1"/>
</dbReference>
<dbReference type="InterPro" id="IPR036388">
    <property type="entry name" value="WH-like_DNA-bd_sf"/>
</dbReference>
<dbReference type="PROSITE" id="PS50987">
    <property type="entry name" value="HTH_ARSR_2"/>
    <property type="match status" value="1"/>
</dbReference>
<name>A0ABP8JKB6_9MICO</name>
<dbReference type="PROSITE" id="PS00846">
    <property type="entry name" value="HTH_ARSR_1"/>
    <property type="match status" value="1"/>
</dbReference>
<evidence type="ECO:0000256" key="1">
    <source>
        <dbReference type="ARBA" id="ARBA00023015"/>
    </source>
</evidence>
<keyword evidence="1" id="KW-0805">Transcription regulation</keyword>
<dbReference type="Proteomes" id="UP001500390">
    <property type="component" value="Unassembled WGS sequence"/>
</dbReference>
<evidence type="ECO:0000256" key="2">
    <source>
        <dbReference type="ARBA" id="ARBA00023125"/>
    </source>
</evidence>
<dbReference type="InterPro" id="IPR036390">
    <property type="entry name" value="WH_DNA-bd_sf"/>
</dbReference>
<dbReference type="InterPro" id="IPR011991">
    <property type="entry name" value="ArsR-like_HTH"/>
</dbReference>
<dbReference type="InterPro" id="IPR051081">
    <property type="entry name" value="HTH_MetalResp_TranReg"/>
</dbReference>
<dbReference type="InterPro" id="IPR018334">
    <property type="entry name" value="ArsR_HTH"/>
</dbReference>
<sequence>MPTTTTAPPVTAGSVTDDCCGIGVDGGLTREAAETSAALLKAVADPVRLQLLSAIRATADGEACVCDLTPVVGLSQPTVSHHLKVLVEAGLLEREKRGTWAWFRLVPARLDDVTAIFR</sequence>
<dbReference type="NCBIfam" id="NF033788">
    <property type="entry name" value="HTH_metalloreg"/>
    <property type="match status" value="1"/>
</dbReference>
<protein>
    <submittedName>
        <fullName evidence="5">Metalloregulator ArsR/SmtB family transcription factor</fullName>
    </submittedName>
</protein>
<dbReference type="PANTHER" id="PTHR33154:SF18">
    <property type="entry name" value="ARSENICAL RESISTANCE OPERON REPRESSOR"/>
    <property type="match status" value="1"/>
</dbReference>
<evidence type="ECO:0000313" key="5">
    <source>
        <dbReference type="EMBL" id="GAA4392053.1"/>
    </source>
</evidence>
<evidence type="ECO:0000313" key="6">
    <source>
        <dbReference type="Proteomes" id="UP001500390"/>
    </source>
</evidence>
<dbReference type="EMBL" id="BAABFX010000020">
    <property type="protein sequence ID" value="GAA4392053.1"/>
    <property type="molecule type" value="Genomic_DNA"/>
</dbReference>
<dbReference type="Pfam" id="PF01022">
    <property type="entry name" value="HTH_5"/>
    <property type="match status" value="1"/>
</dbReference>
<dbReference type="Gene3D" id="1.10.10.10">
    <property type="entry name" value="Winged helix-like DNA-binding domain superfamily/Winged helix DNA-binding domain"/>
    <property type="match status" value="1"/>
</dbReference>